<keyword evidence="3" id="KW-1185">Reference proteome</keyword>
<organism evidence="1 3">
    <name type="scientific">Gossypium arboreum</name>
    <name type="common">Tree cotton</name>
    <name type="synonym">Gossypium nanking</name>
    <dbReference type="NCBI Taxonomy" id="29729"/>
    <lineage>
        <taxon>Eukaryota</taxon>
        <taxon>Viridiplantae</taxon>
        <taxon>Streptophyta</taxon>
        <taxon>Embryophyta</taxon>
        <taxon>Tracheophyta</taxon>
        <taxon>Spermatophyta</taxon>
        <taxon>Magnoliopsida</taxon>
        <taxon>eudicotyledons</taxon>
        <taxon>Gunneridae</taxon>
        <taxon>Pentapetalae</taxon>
        <taxon>rosids</taxon>
        <taxon>malvids</taxon>
        <taxon>Malvales</taxon>
        <taxon>Malvaceae</taxon>
        <taxon>Malvoideae</taxon>
        <taxon>Gossypium</taxon>
    </lineage>
</organism>
<gene>
    <name evidence="2" type="ORF">F383_27334</name>
    <name evidence="1" type="ORF">F383_37346</name>
</gene>
<proteinExistence type="predicted"/>
<dbReference type="EMBL" id="JRRC01030351">
    <property type="protein sequence ID" value="KHF98153.1"/>
    <property type="molecule type" value="Genomic_DNA"/>
</dbReference>
<accession>A0A0B0MFD7</accession>
<dbReference type="AlphaFoldDB" id="A0A0B0MFD7"/>
<name>A0A0B0MFD7_GOSAR</name>
<reference evidence="3" key="2">
    <citation type="submission" date="2014-09" db="EMBL/GenBank/DDBJ databases">
        <authorList>
            <person name="Mudge J."/>
            <person name="Ramaraj T."/>
            <person name="Lindquist I.E."/>
            <person name="Bharti A.K."/>
            <person name="Sundararajan A."/>
            <person name="Cameron C.T."/>
            <person name="Woodward J.E."/>
            <person name="May G.D."/>
            <person name="Brubaker C."/>
            <person name="Broadhvest J."/>
            <person name="Wilkins T.A."/>
        </authorList>
    </citation>
    <scope>NUCLEOTIDE SEQUENCE</scope>
    <source>
        <strain evidence="3">cv. AKA8401</strain>
    </source>
</reference>
<evidence type="ECO:0000313" key="2">
    <source>
        <dbReference type="EMBL" id="KHG22171.1"/>
    </source>
</evidence>
<protein>
    <submittedName>
        <fullName evidence="1">Uncharacterized protein</fullName>
    </submittedName>
</protein>
<sequence>MYQRDREDLGDSRAAGVMKRRWWHNPRLGLLRGNDLGSEMVAGTESIGP</sequence>
<dbReference type="EMBL" id="KN420846">
    <property type="protein sequence ID" value="KHG22171.1"/>
    <property type="molecule type" value="Genomic_DNA"/>
</dbReference>
<evidence type="ECO:0000313" key="1">
    <source>
        <dbReference type="EMBL" id="KHF98153.1"/>
    </source>
</evidence>
<reference evidence="1" key="1">
    <citation type="submission" date="2014-09" db="EMBL/GenBank/DDBJ databases">
        <title>G. arboreum L. cv. AKA8401 A2 genome assembly version 1.0.</title>
        <authorList>
            <person name="Mudge J."/>
            <person name="Ramaraj T."/>
            <person name="Lindquist I.E."/>
            <person name="Bharti A.K."/>
            <person name="Sundararajan A."/>
            <person name="Cameron C.T."/>
            <person name="Woodward J.E."/>
            <person name="May G.D."/>
            <person name="Brubaker C."/>
            <person name="Broadhvest J."/>
            <person name="Wilkins T.A."/>
        </authorList>
    </citation>
    <scope>NUCLEOTIDE SEQUENCE</scope>
</reference>
<evidence type="ECO:0000313" key="3">
    <source>
        <dbReference type="Proteomes" id="UP000032142"/>
    </source>
</evidence>
<dbReference type="Proteomes" id="UP000032142">
    <property type="component" value="Unassembled WGS sequence"/>
</dbReference>